<proteinExistence type="predicted"/>
<sequence length="207" mass="22949">MPKTTICLLSLLLFLTACSLASESLPTLVPTVVLPTQASAPTNTVAPTPTWNKHANIETLVERVAGSYIRAGSLDIFEDMYPDGRLSYDVDLAVKSPEDISRQEMLILAYTLQHEFYYNFAEDNAESLILHLRASPGNIHCVFGLGIGYQSVPAFLPMSQPPDLEGWFQQLVSERYYADLSGQIESLLAYGNDPSDKPGCSISEWWR</sequence>
<dbReference type="EMBL" id="UOEU01000784">
    <property type="protein sequence ID" value="VAW40228.1"/>
    <property type="molecule type" value="Genomic_DNA"/>
</dbReference>
<organism evidence="1">
    <name type="scientific">hydrothermal vent metagenome</name>
    <dbReference type="NCBI Taxonomy" id="652676"/>
    <lineage>
        <taxon>unclassified sequences</taxon>
        <taxon>metagenomes</taxon>
        <taxon>ecological metagenomes</taxon>
    </lineage>
</organism>
<evidence type="ECO:0000313" key="1">
    <source>
        <dbReference type="EMBL" id="VAW40228.1"/>
    </source>
</evidence>
<dbReference type="AlphaFoldDB" id="A0A3B0V987"/>
<protein>
    <submittedName>
        <fullName evidence="1">Uncharacterized protein</fullName>
    </submittedName>
</protein>
<dbReference type="PROSITE" id="PS51257">
    <property type="entry name" value="PROKAR_LIPOPROTEIN"/>
    <property type="match status" value="1"/>
</dbReference>
<name>A0A3B0V987_9ZZZZ</name>
<reference evidence="1" key="1">
    <citation type="submission" date="2018-06" db="EMBL/GenBank/DDBJ databases">
        <authorList>
            <person name="Zhirakovskaya E."/>
        </authorList>
    </citation>
    <scope>NUCLEOTIDE SEQUENCE</scope>
</reference>
<accession>A0A3B0V987</accession>
<gene>
    <name evidence="1" type="ORF">MNBD_CHLOROFLEXI01-1589</name>
</gene>